<evidence type="ECO:0000256" key="2">
    <source>
        <dbReference type="ARBA" id="ARBA00022840"/>
    </source>
</evidence>
<comment type="caution">
    <text evidence="4">The sequence shown here is derived from an EMBL/GenBank/DDBJ whole genome shotgun (WGS) entry which is preliminary data.</text>
</comment>
<dbReference type="PANTHER" id="PTHR43158">
    <property type="entry name" value="SKFA PEPTIDE EXPORT ATP-BINDING PROTEIN SKFE"/>
    <property type="match status" value="1"/>
</dbReference>
<dbReference type="STRING" id="417373.GCA_001570685_00080"/>
<dbReference type="PANTHER" id="PTHR43158:SF5">
    <property type="entry name" value="ABC TRANSPORTER, ATP-BINDING PROTEIN"/>
    <property type="match status" value="1"/>
</dbReference>
<evidence type="ECO:0000259" key="3">
    <source>
        <dbReference type="PROSITE" id="PS50893"/>
    </source>
</evidence>
<dbReference type="InterPro" id="IPR027417">
    <property type="entry name" value="P-loop_NTPase"/>
</dbReference>
<dbReference type="GO" id="GO:0005524">
    <property type="term" value="F:ATP binding"/>
    <property type="evidence" value="ECO:0007669"/>
    <property type="project" value="UniProtKB-KW"/>
</dbReference>
<dbReference type="GO" id="GO:0016887">
    <property type="term" value="F:ATP hydrolysis activity"/>
    <property type="evidence" value="ECO:0007669"/>
    <property type="project" value="InterPro"/>
</dbReference>
<dbReference type="CDD" id="cd03230">
    <property type="entry name" value="ABC_DR_subfamily_A"/>
    <property type="match status" value="1"/>
</dbReference>
<proteinExistence type="predicted"/>
<dbReference type="InterPro" id="IPR003593">
    <property type="entry name" value="AAA+_ATPase"/>
</dbReference>
<name>A0A0R1UPF5_9LACO</name>
<protein>
    <submittedName>
        <fullName evidence="4">ABC transporter ATP-binding component</fullName>
    </submittedName>
</protein>
<keyword evidence="5" id="KW-1185">Reference proteome</keyword>
<dbReference type="AlphaFoldDB" id="A0A0R1UPF5"/>
<dbReference type="PATRIC" id="fig|1423742.4.peg.1210"/>
<dbReference type="OrthoDB" id="9804819at2"/>
<gene>
    <name evidence="4" type="ORF">FC21_GL001167</name>
</gene>
<evidence type="ECO:0000313" key="4">
    <source>
        <dbReference type="EMBL" id="KRL95119.1"/>
    </source>
</evidence>
<keyword evidence="2 4" id="KW-0067">ATP-binding</keyword>
<keyword evidence="1" id="KW-0547">Nucleotide-binding</keyword>
<dbReference type="SUPFAM" id="SSF52540">
    <property type="entry name" value="P-loop containing nucleoside triphosphate hydrolases"/>
    <property type="match status" value="1"/>
</dbReference>
<dbReference type="InterPro" id="IPR003439">
    <property type="entry name" value="ABC_transporter-like_ATP-bd"/>
</dbReference>
<dbReference type="SMART" id="SM00382">
    <property type="entry name" value="AAA"/>
    <property type="match status" value="1"/>
</dbReference>
<reference evidence="4 5" key="1">
    <citation type="journal article" date="2015" name="Genome Announc.">
        <title>Expanding the biotechnology potential of lactobacilli through comparative genomics of 213 strains and associated genera.</title>
        <authorList>
            <person name="Sun Z."/>
            <person name="Harris H.M."/>
            <person name="McCann A."/>
            <person name="Guo C."/>
            <person name="Argimon S."/>
            <person name="Zhang W."/>
            <person name="Yang X."/>
            <person name="Jeffery I.B."/>
            <person name="Cooney J.C."/>
            <person name="Kagawa T.F."/>
            <person name="Liu W."/>
            <person name="Song Y."/>
            <person name="Salvetti E."/>
            <person name="Wrobel A."/>
            <person name="Rasinkangas P."/>
            <person name="Parkhill J."/>
            <person name="Rea M.C."/>
            <person name="O'Sullivan O."/>
            <person name="Ritari J."/>
            <person name="Douillard F.P."/>
            <person name="Paul Ross R."/>
            <person name="Yang R."/>
            <person name="Briner A.E."/>
            <person name="Felis G.E."/>
            <person name="de Vos W.M."/>
            <person name="Barrangou R."/>
            <person name="Klaenhammer T.R."/>
            <person name="Caufield P.W."/>
            <person name="Cui Y."/>
            <person name="Zhang H."/>
            <person name="O'Toole P.W."/>
        </authorList>
    </citation>
    <scope>NUCLEOTIDE SEQUENCE [LARGE SCALE GENOMIC DNA]</scope>
    <source>
        <strain evidence="4 5">DSM 18793</strain>
    </source>
</reference>
<evidence type="ECO:0000256" key="1">
    <source>
        <dbReference type="ARBA" id="ARBA00022741"/>
    </source>
</evidence>
<organism evidence="4 5">
    <name type="scientific">Limosilactobacillus equigenerosi DSM 18793 = JCM 14505</name>
    <dbReference type="NCBI Taxonomy" id="1423742"/>
    <lineage>
        <taxon>Bacteria</taxon>
        <taxon>Bacillati</taxon>
        <taxon>Bacillota</taxon>
        <taxon>Bacilli</taxon>
        <taxon>Lactobacillales</taxon>
        <taxon>Lactobacillaceae</taxon>
        <taxon>Limosilactobacillus</taxon>
    </lineage>
</organism>
<dbReference type="Pfam" id="PF00005">
    <property type="entry name" value="ABC_tran"/>
    <property type="match status" value="1"/>
</dbReference>
<accession>A0A0R1UPF5</accession>
<dbReference type="Gene3D" id="3.40.50.300">
    <property type="entry name" value="P-loop containing nucleotide triphosphate hydrolases"/>
    <property type="match status" value="1"/>
</dbReference>
<dbReference type="RefSeq" id="WP_153010946.1">
    <property type="nucleotide sequence ID" value="NZ_AZGC01000026.1"/>
</dbReference>
<dbReference type="PROSITE" id="PS50893">
    <property type="entry name" value="ABC_TRANSPORTER_2"/>
    <property type="match status" value="1"/>
</dbReference>
<dbReference type="Proteomes" id="UP000051084">
    <property type="component" value="Unassembled WGS sequence"/>
</dbReference>
<dbReference type="EMBL" id="AZGC01000026">
    <property type="protein sequence ID" value="KRL95119.1"/>
    <property type="molecule type" value="Genomic_DNA"/>
</dbReference>
<evidence type="ECO:0000313" key="5">
    <source>
        <dbReference type="Proteomes" id="UP000051084"/>
    </source>
</evidence>
<sequence>MATIKIKQVTKRFGRHVILDNVTTTLEAGKIYGLLGRNGAGKSTLLNLINDRNFATSGEILFDGEPINNNPAARQQMYLMSETNMYPKRTRVKELFKAADRGYGDFDFTLAHRLTNEFGIDENSMVDNLSTGLTTIAKLITALCVKADFIFLDEPTLGLDASHREMFYRELLKTYERRPRTFVLSTHLISEVQNLIEHVIILDNREFKVDQPSEELLAQAFAISGPTAEVDAITKELPILGSHEIGHIKTVYVVQPIDAMQLATSSVTVKHLDLQTTFIALTDGKEL</sequence>
<feature type="domain" description="ABC transporter" evidence="3">
    <location>
        <begin position="4"/>
        <end position="229"/>
    </location>
</feature>